<proteinExistence type="predicted"/>
<evidence type="ECO:0000256" key="1">
    <source>
        <dbReference type="SAM" id="MobiDB-lite"/>
    </source>
</evidence>
<dbReference type="Pfam" id="PF10545">
    <property type="entry name" value="MADF_DNA_bdg"/>
    <property type="match status" value="1"/>
</dbReference>
<dbReference type="InterPro" id="IPR006578">
    <property type="entry name" value="MADF-dom"/>
</dbReference>
<feature type="domain" description="MADF" evidence="2">
    <location>
        <begin position="3"/>
        <end position="106"/>
    </location>
</feature>
<gene>
    <name evidence="4" type="ORF">g.6648</name>
    <name evidence="3" type="ORF">g.6650</name>
</gene>
<evidence type="ECO:0000259" key="2">
    <source>
        <dbReference type="PROSITE" id="PS51029"/>
    </source>
</evidence>
<protein>
    <recommendedName>
        <fullName evidence="2">MADF domain-containing protein</fullName>
    </recommendedName>
</protein>
<name>A0A1B6EQ10_9HEMI</name>
<sequence length="511" mass="58935">VSRLIALVRQRPVLWDRQQEVYKNRKLTRKAWTEICEELIEGYDGLSDSEKKATGKNVIGKWANLRDNWLRYWRKRQELVRIGSSTKSLKKYIHHDQLLFLSKVYDDQEIEQEVEEIQVDVDVISDPEMDSPQSNSSDNTLQNLWDISSEENRLEENHLKPQAGSHLYFFHSIMPMICEFNNDQVLDFQSAVLESIKRIKFGGNYVNITPGHTLPLLALIPASVPAPVIKKEQPSNVVSIATNTSEHDPEQLHQIKQESDDVSKNKNSSVLQKKETLAMPSVFDKIEKSPHLKVQPHESKNIQELKQDSTDLPNLQRVIYKLERISKRIVASHFKPSYCQYGAYIESLLRGLSPRKIQYLKRKIVKEILRVKSLEKQKKSNSKRTSTQQKTCYKEIQKDDVTLTLPHNSKEQTSPSSQNKDINIEILSLRDNKKNSLYQDSNKKSNDLENNNLKSLGSCSTSIKGVGLLVTNFTSSEGNMYNCQQKREFVETSDAKPLSRPLRKRQKMSKN</sequence>
<dbReference type="EMBL" id="GECZ01000706">
    <property type="protein sequence ID" value="JAS69063.1"/>
    <property type="molecule type" value="Transcribed_RNA"/>
</dbReference>
<feature type="compositionally biased region" description="Basic residues" evidence="1">
    <location>
        <begin position="501"/>
        <end position="511"/>
    </location>
</feature>
<dbReference type="AlphaFoldDB" id="A0A1B6EQ10"/>
<dbReference type="PROSITE" id="PS51029">
    <property type="entry name" value="MADF"/>
    <property type="match status" value="1"/>
</dbReference>
<evidence type="ECO:0000313" key="3">
    <source>
        <dbReference type="EMBL" id="JAS40025.1"/>
    </source>
</evidence>
<evidence type="ECO:0000313" key="4">
    <source>
        <dbReference type="EMBL" id="JAS69063.1"/>
    </source>
</evidence>
<organism evidence="3">
    <name type="scientific">Cuerna arida</name>
    <dbReference type="NCBI Taxonomy" id="1464854"/>
    <lineage>
        <taxon>Eukaryota</taxon>
        <taxon>Metazoa</taxon>
        <taxon>Ecdysozoa</taxon>
        <taxon>Arthropoda</taxon>
        <taxon>Hexapoda</taxon>
        <taxon>Insecta</taxon>
        <taxon>Pterygota</taxon>
        <taxon>Neoptera</taxon>
        <taxon>Paraneoptera</taxon>
        <taxon>Hemiptera</taxon>
        <taxon>Auchenorrhyncha</taxon>
        <taxon>Membracoidea</taxon>
        <taxon>Cicadellidae</taxon>
        <taxon>Cicadellinae</taxon>
        <taxon>Proconiini</taxon>
        <taxon>Cuerna</taxon>
    </lineage>
</organism>
<reference evidence="3" key="1">
    <citation type="submission" date="2015-11" db="EMBL/GenBank/DDBJ databases">
        <title>De novo transcriptome assembly of four potential Pierce s Disease insect vectors from Arizona vineyards.</title>
        <authorList>
            <person name="Tassone E.E."/>
        </authorList>
    </citation>
    <scope>NUCLEOTIDE SEQUENCE</scope>
</reference>
<dbReference type="PANTHER" id="PTHR12243">
    <property type="entry name" value="MADF DOMAIN TRANSCRIPTION FACTOR"/>
    <property type="match status" value="1"/>
</dbReference>
<dbReference type="GO" id="GO:0006357">
    <property type="term" value="P:regulation of transcription by RNA polymerase II"/>
    <property type="evidence" value="ECO:0007669"/>
    <property type="project" value="TreeGrafter"/>
</dbReference>
<dbReference type="GO" id="GO:0005634">
    <property type="term" value="C:nucleus"/>
    <property type="evidence" value="ECO:0007669"/>
    <property type="project" value="TreeGrafter"/>
</dbReference>
<dbReference type="GO" id="GO:0005667">
    <property type="term" value="C:transcription regulator complex"/>
    <property type="evidence" value="ECO:0007669"/>
    <property type="project" value="TreeGrafter"/>
</dbReference>
<feature type="non-terminal residue" evidence="3">
    <location>
        <position position="1"/>
    </location>
</feature>
<feature type="region of interest" description="Disordered" evidence="1">
    <location>
        <begin position="492"/>
        <end position="511"/>
    </location>
</feature>
<dbReference type="PANTHER" id="PTHR12243:SF67">
    <property type="entry name" value="COREPRESSOR OF PANGOLIN, ISOFORM A-RELATED"/>
    <property type="match status" value="1"/>
</dbReference>
<dbReference type="EMBL" id="GECZ01029744">
    <property type="protein sequence ID" value="JAS40025.1"/>
    <property type="molecule type" value="Transcribed_RNA"/>
</dbReference>
<dbReference type="SMART" id="SM00595">
    <property type="entry name" value="MADF"/>
    <property type="match status" value="1"/>
</dbReference>
<dbReference type="InterPro" id="IPR039353">
    <property type="entry name" value="TF_Adf1"/>
</dbReference>
<accession>A0A1B6EQ10</accession>